<feature type="modified residue" description="4-aspartylphosphate" evidence="5">
    <location>
        <position position="57"/>
    </location>
</feature>
<dbReference type="GO" id="GO:0006355">
    <property type="term" value="P:regulation of DNA-templated transcription"/>
    <property type="evidence" value="ECO:0007669"/>
    <property type="project" value="InterPro"/>
</dbReference>
<accession>A0A226HBH7</accession>
<dbReference type="InterPro" id="IPR001789">
    <property type="entry name" value="Sig_transdc_resp-reg_receiver"/>
</dbReference>
<keyword evidence="2" id="KW-0805">Transcription regulation</keyword>
<dbReference type="InterPro" id="IPR016032">
    <property type="entry name" value="Sig_transdc_resp-reg_C-effctor"/>
</dbReference>
<keyword evidence="1 5" id="KW-0597">Phosphoprotein</keyword>
<dbReference type="PANTHER" id="PTHR43214">
    <property type="entry name" value="TWO-COMPONENT RESPONSE REGULATOR"/>
    <property type="match status" value="1"/>
</dbReference>
<dbReference type="InterPro" id="IPR011006">
    <property type="entry name" value="CheY-like_superfamily"/>
</dbReference>
<gene>
    <name evidence="8" type="ORF">B0A66_11150</name>
</gene>
<keyword evidence="3 8" id="KW-0238">DNA-binding</keyword>
<keyword evidence="9" id="KW-1185">Reference proteome</keyword>
<evidence type="ECO:0000313" key="8">
    <source>
        <dbReference type="EMBL" id="OXA91689.1"/>
    </source>
</evidence>
<evidence type="ECO:0000256" key="3">
    <source>
        <dbReference type="ARBA" id="ARBA00023125"/>
    </source>
</evidence>
<dbReference type="GO" id="GO:0000160">
    <property type="term" value="P:phosphorelay signal transduction system"/>
    <property type="evidence" value="ECO:0007669"/>
    <property type="project" value="InterPro"/>
</dbReference>
<dbReference type="SUPFAM" id="SSF52172">
    <property type="entry name" value="CheY-like"/>
    <property type="match status" value="1"/>
</dbReference>
<dbReference type="InterPro" id="IPR000792">
    <property type="entry name" value="Tscrpt_reg_LuxR_C"/>
</dbReference>
<comment type="caution">
    <text evidence="8">The sequence shown here is derived from an EMBL/GenBank/DDBJ whole genome shotgun (WGS) entry which is preliminary data.</text>
</comment>
<dbReference type="OrthoDB" id="9797341at2"/>
<evidence type="ECO:0000256" key="2">
    <source>
        <dbReference type="ARBA" id="ARBA00023015"/>
    </source>
</evidence>
<dbReference type="SMART" id="SM00421">
    <property type="entry name" value="HTH_LUXR"/>
    <property type="match status" value="1"/>
</dbReference>
<reference evidence="8 9" key="1">
    <citation type="submission" date="2016-11" db="EMBL/GenBank/DDBJ databases">
        <title>Whole genomes of Flavobacteriaceae.</title>
        <authorList>
            <person name="Stine C."/>
            <person name="Li C."/>
            <person name="Tadesse D."/>
        </authorList>
    </citation>
    <scope>NUCLEOTIDE SEQUENCE [LARGE SCALE GENOMIC DNA]</scope>
    <source>
        <strain evidence="8 9">DSM 18292</strain>
    </source>
</reference>
<name>A0A226HBH7_9FLAO</name>
<evidence type="ECO:0000256" key="5">
    <source>
        <dbReference type="PROSITE-ProRule" id="PRU00169"/>
    </source>
</evidence>
<evidence type="ECO:0000256" key="1">
    <source>
        <dbReference type="ARBA" id="ARBA00022553"/>
    </source>
</evidence>
<protein>
    <submittedName>
        <fullName evidence="8">DNA-binding response regulator</fullName>
    </submittedName>
</protein>
<evidence type="ECO:0000259" key="7">
    <source>
        <dbReference type="PROSITE" id="PS50110"/>
    </source>
</evidence>
<dbReference type="Pfam" id="PF00196">
    <property type="entry name" value="GerE"/>
    <property type="match status" value="1"/>
</dbReference>
<feature type="domain" description="HTH luxR-type" evidence="6">
    <location>
        <begin position="143"/>
        <end position="208"/>
    </location>
</feature>
<feature type="domain" description="Response regulatory" evidence="7">
    <location>
        <begin position="6"/>
        <end position="122"/>
    </location>
</feature>
<dbReference type="AlphaFoldDB" id="A0A226HBH7"/>
<organism evidence="8 9">
    <name type="scientific">Flavobacterium hercynium</name>
    <dbReference type="NCBI Taxonomy" id="387094"/>
    <lineage>
        <taxon>Bacteria</taxon>
        <taxon>Pseudomonadati</taxon>
        <taxon>Bacteroidota</taxon>
        <taxon>Flavobacteriia</taxon>
        <taxon>Flavobacteriales</taxon>
        <taxon>Flavobacteriaceae</taxon>
        <taxon>Flavobacterium</taxon>
    </lineage>
</organism>
<keyword evidence="4" id="KW-0804">Transcription</keyword>
<dbReference type="CDD" id="cd17535">
    <property type="entry name" value="REC_NarL-like"/>
    <property type="match status" value="1"/>
</dbReference>
<dbReference type="PROSITE" id="PS50110">
    <property type="entry name" value="RESPONSE_REGULATORY"/>
    <property type="match status" value="1"/>
</dbReference>
<dbReference type="Proteomes" id="UP000198345">
    <property type="component" value="Unassembled WGS sequence"/>
</dbReference>
<dbReference type="PROSITE" id="PS00622">
    <property type="entry name" value="HTH_LUXR_1"/>
    <property type="match status" value="1"/>
</dbReference>
<dbReference type="SUPFAM" id="SSF46894">
    <property type="entry name" value="C-terminal effector domain of the bipartite response regulators"/>
    <property type="match status" value="1"/>
</dbReference>
<proteinExistence type="predicted"/>
<evidence type="ECO:0000313" key="9">
    <source>
        <dbReference type="Proteomes" id="UP000198345"/>
    </source>
</evidence>
<dbReference type="GO" id="GO:0003677">
    <property type="term" value="F:DNA binding"/>
    <property type="evidence" value="ECO:0007669"/>
    <property type="project" value="UniProtKB-KW"/>
</dbReference>
<dbReference type="Gene3D" id="3.40.50.2300">
    <property type="match status" value="1"/>
</dbReference>
<dbReference type="Pfam" id="PF00072">
    <property type="entry name" value="Response_reg"/>
    <property type="match status" value="1"/>
</dbReference>
<dbReference type="PANTHER" id="PTHR43214:SF41">
    <property type="entry name" value="NITRATE_NITRITE RESPONSE REGULATOR PROTEIN NARP"/>
    <property type="match status" value="1"/>
</dbReference>
<evidence type="ECO:0000256" key="4">
    <source>
        <dbReference type="ARBA" id="ARBA00023163"/>
    </source>
</evidence>
<evidence type="ECO:0000259" key="6">
    <source>
        <dbReference type="PROSITE" id="PS50043"/>
    </source>
</evidence>
<dbReference type="PRINTS" id="PR00038">
    <property type="entry name" value="HTHLUXR"/>
</dbReference>
<dbReference type="EMBL" id="MUGW01000021">
    <property type="protein sequence ID" value="OXA91689.1"/>
    <property type="molecule type" value="Genomic_DNA"/>
</dbReference>
<dbReference type="RefSeq" id="WP_089049913.1">
    <property type="nucleotide sequence ID" value="NZ_FXTV01000010.1"/>
</dbReference>
<sequence length="212" mass="23894">MDKAYKTIIVDDHPIVISGISGLLSDLESVEIVGKLQSGVKLVEYIEENEVDLILMDIFLPVINGVDLCKTIKQKYPQIVIIGMSSQSERSLVMQFIQNGGNGYILKSASFEEFKRCINKAIEGEIVFSDEVKAIISQPQSEDLERIPSLSRREKDIVMLLSKGKSTQEIADELFLSFLTVQTHRRNILQKYKTKNVAELMAFLLKNNLLNA</sequence>
<dbReference type="PROSITE" id="PS50043">
    <property type="entry name" value="HTH_LUXR_2"/>
    <property type="match status" value="1"/>
</dbReference>
<dbReference type="InterPro" id="IPR039420">
    <property type="entry name" value="WalR-like"/>
</dbReference>
<dbReference type="SMART" id="SM00448">
    <property type="entry name" value="REC"/>
    <property type="match status" value="1"/>
</dbReference>
<dbReference type="CDD" id="cd06170">
    <property type="entry name" value="LuxR_C_like"/>
    <property type="match status" value="1"/>
</dbReference>
<dbReference type="InterPro" id="IPR058245">
    <property type="entry name" value="NreC/VraR/RcsB-like_REC"/>
</dbReference>